<dbReference type="InterPro" id="IPR011622">
    <property type="entry name" value="7TMR_DISM_rcpt_extracell_dom2"/>
</dbReference>
<protein>
    <recommendedName>
        <fullName evidence="2">histidine kinase</fullName>
        <ecNumber evidence="2">2.7.13.3</ecNumber>
    </recommendedName>
</protein>
<evidence type="ECO:0000313" key="13">
    <source>
        <dbReference type="Proteomes" id="UP000778523"/>
    </source>
</evidence>
<dbReference type="SUPFAM" id="SSF47384">
    <property type="entry name" value="Homodimeric domain of signal transducing histidine kinase"/>
    <property type="match status" value="1"/>
</dbReference>
<evidence type="ECO:0000256" key="9">
    <source>
        <dbReference type="SAM" id="Phobius"/>
    </source>
</evidence>
<evidence type="ECO:0000256" key="2">
    <source>
        <dbReference type="ARBA" id="ARBA00012438"/>
    </source>
</evidence>
<gene>
    <name evidence="12" type="ORF">HJ583_004535</name>
</gene>
<dbReference type="GO" id="GO:0016301">
    <property type="term" value="F:kinase activity"/>
    <property type="evidence" value="ECO:0007669"/>
    <property type="project" value="UniProtKB-KW"/>
</dbReference>
<evidence type="ECO:0000256" key="7">
    <source>
        <dbReference type="ARBA" id="ARBA00022840"/>
    </source>
</evidence>
<keyword evidence="6 12" id="KW-0418">Kinase</keyword>
<feature type="signal peptide" evidence="10">
    <location>
        <begin position="1"/>
        <end position="21"/>
    </location>
</feature>
<keyword evidence="4" id="KW-0808">Transferase</keyword>
<dbReference type="InterPro" id="IPR050351">
    <property type="entry name" value="BphY/WalK/GraS-like"/>
</dbReference>
<dbReference type="InterPro" id="IPR004358">
    <property type="entry name" value="Sig_transdc_His_kin-like_C"/>
</dbReference>
<keyword evidence="3" id="KW-0597">Phosphoprotein</keyword>
<dbReference type="PANTHER" id="PTHR42878:SF7">
    <property type="entry name" value="SENSOR HISTIDINE KINASE GLRK"/>
    <property type="match status" value="1"/>
</dbReference>
<dbReference type="EC" id="2.7.13.3" evidence="2"/>
<feature type="transmembrane region" description="Helical" evidence="9">
    <location>
        <begin position="325"/>
        <end position="347"/>
    </location>
</feature>
<dbReference type="Pfam" id="PF02518">
    <property type="entry name" value="HATPase_c"/>
    <property type="match status" value="1"/>
</dbReference>
<comment type="caution">
    <text evidence="12">The sequence shown here is derived from an EMBL/GenBank/DDBJ whole genome shotgun (WGS) entry which is preliminary data.</text>
</comment>
<feature type="transmembrane region" description="Helical" evidence="9">
    <location>
        <begin position="173"/>
        <end position="194"/>
    </location>
</feature>
<dbReference type="Pfam" id="PF07696">
    <property type="entry name" value="7TMR-DISMED2"/>
    <property type="match status" value="1"/>
</dbReference>
<dbReference type="Gene3D" id="1.10.287.130">
    <property type="match status" value="1"/>
</dbReference>
<dbReference type="Proteomes" id="UP000778523">
    <property type="component" value="Unassembled WGS sequence"/>
</dbReference>
<organism evidence="12 13">
    <name type="scientific">Uliginosibacterium aquaticum</name>
    <dbReference type="NCBI Taxonomy" id="2731212"/>
    <lineage>
        <taxon>Bacteria</taxon>
        <taxon>Pseudomonadati</taxon>
        <taxon>Pseudomonadota</taxon>
        <taxon>Betaproteobacteria</taxon>
        <taxon>Rhodocyclales</taxon>
        <taxon>Zoogloeaceae</taxon>
        <taxon>Uliginosibacterium</taxon>
    </lineage>
</organism>
<dbReference type="PANTHER" id="PTHR42878">
    <property type="entry name" value="TWO-COMPONENT HISTIDINE KINASE"/>
    <property type="match status" value="1"/>
</dbReference>
<dbReference type="Pfam" id="PF00512">
    <property type="entry name" value="HisKA"/>
    <property type="match status" value="1"/>
</dbReference>
<evidence type="ECO:0000256" key="5">
    <source>
        <dbReference type="ARBA" id="ARBA00022741"/>
    </source>
</evidence>
<dbReference type="InterPro" id="IPR011623">
    <property type="entry name" value="7TMR_DISM_rcpt_extracell_dom1"/>
</dbReference>
<evidence type="ECO:0000256" key="8">
    <source>
        <dbReference type="ARBA" id="ARBA00023012"/>
    </source>
</evidence>
<evidence type="ECO:0000259" key="11">
    <source>
        <dbReference type="PROSITE" id="PS50109"/>
    </source>
</evidence>
<dbReference type="InterPro" id="IPR003594">
    <property type="entry name" value="HATPase_dom"/>
</dbReference>
<keyword evidence="7" id="KW-0067">ATP-binding</keyword>
<evidence type="ECO:0000256" key="10">
    <source>
        <dbReference type="SAM" id="SignalP"/>
    </source>
</evidence>
<evidence type="ECO:0000256" key="3">
    <source>
        <dbReference type="ARBA" id="ARBA00022553"/>
    </source>
</evidence>
<name>A0ABX2ICQ2_9RHOO</name>
<dbReference type="Pfam" id="PF07695">
    <property type="entry name" value="7TMR-DISM_7TM"/>
    <property type="match status" value="1"/>
</dbReference>
<keyword evidence="9" id="KW-0472">Membrane</keyword>
<dbReference type="Gene3D" id="3.30.565.10">
    <property type="entry name" value="Histidine kinase-like ATPase, C-terminal domain"/>
    <property type="match status" value="1"/>
</dbReference>
<reference evidence="12 13" key="1">
    <citation type="submission" date="2020-06" db="EMBL/GenBank/DDBJ databases">
        <title>Draft genome of Uliginosibacterium sp. IMCC34675.</title>
        <authorList>
            <person name="Song J."/>
        </authorList>
    </citation>
    <scope>NUCLEOTIDE SEQUENCE [LARGE SCALE GENOMIC DNA]</scope>
    <source>
        <strain evidence="12 13">IMCC34675</strain>
    </source>
</reference>
<keyword evidence="13" id="KW-1185">Reference proteome</keyword>
<keyword evidence="9" id="KW-1133">Transmembrane helix</keyword>
<dbReference type="SMART" id="SM00388">
    <property type="entry name" value="HisKA"/>
    <property type="match status" value="1"/>
</dbReference>
<feature type="domain" description="Histidine kinase" evidence="11">
    <location>
        <begin position="454"/>
        <end position="673"/>
    </location>
</feature>
<proteinExistence type="predicted"/>
<evidence type="ECO:0000256" key="4">
    <source>
        <dbReference type="ARBA" id="ARBA00022679"/>
    </source>
</evidence>
<keyword evidence="10" id="KW-0732">Signal</keyword>
<feature type="transmembrane region" description="Helical" evidence="9">
    <location>
        <begin position="353"/>
        <end position="374"/>
    </location>
</feature>
<sequence length="673" mass="75190">MLRYLLGLCALLGSLSLPALAGPTDTPVWSVHTNTRPMSFEHVESLPATDWEALPPGGMTNRGFRGNSLWLQTRLSPERFGKQVLELANPLHDRITLYILRDNAPPEVRHGGFRQAHTPQTFGRYHNQLFDFDLEAGQGSTLFLNIETSRPLFAWPRLYSGSDFFGNSVKERMWLGLYCGLFVTLCLYSLMAWVGTRDSNYFDYALFLSLMGLVQGQMLGVWHEFFMLGHPAWQDFLSSLLPALALAAFCRFARNFLNLAEHDPRLYRLLTLCMWAAPALILPTWWLFGSEVSIPVTDLVSLLFSGTGILAGFSRLGAGYRPARYYLLSQIPLVSGGLIYVSANLGLIPAIPLAMFGFQLGAGLSAVMIALALAGKLRALQQEHLQAHSDRLIAEQQMIEVLRESEAALETRVQERTRQLEQALELQYRQHNELERSNVSLKALHEERGAFLQIAAHDLKNPTAAIISYADLLRERWHSWDEEKKLKRIGNIRSMAQLTFDIIRKLLDIDAIESGNYALRPTTLNASESLRSVCAEYRERCEAKDLRLHLSLGEDALRLRIDKTALHQILDNLVSNAIKYSPQGRSIHVSLEQEAGHALIQVRDEGPGISEEDQGKLFRKFTRLSARPTGGEHSTGLGLSIVKHMVEASGGQVGCLSRLGEGATFFVSLPLAA</sequence>
<feature type="transmembrane region" description="Helical" evidence="9">
    <location>
        <begin position="269"/>
        <end position="288"/>
    </location>
</feature>
<dbReference type="CDD" id="cd00075">
    <property type="entry name" value="HATPase"/>
    <property type="match status" value="1"/>
</dbReference>
<dbReference type="InterPro" id="IPR005467">
    <property type="entry name" value="His_kinase_dom"/>
</dbReference>
<dbReference type="RefSeq" id="WP_170020823.1">
    <property type="nucleotide sequence ID" value="NZ_JABCSC020000001.1"/>
</dbReference>
<dbReference type="PRINTS" id="PR00344">
    <property type="entry name" value="BCTRLSENSOR"/>
</dbReference>
<dbReference type="InterPro" id="IPR036890">
    <property type="entry name" value="HATPase_C_sf"/>
</dbReference>
<comment type="catalytic activity">
    <reaction evidence="1">
        <text>ATP + protein L-histidine = ADP + protein N-phospho-L-histidine.</text>
        <dbReference type="EC" id="2.7.13.3"/>
    </reaction>
</comment>
<dbReference type="EMBL" id="JABCSC020000001">
    <property type="protein sequence ID" value="NSL54284.1"/>
    <property type="molecule type" value="Genomic_DNA"/>
</dbReference>
<evidence type="ECO:0000256" key="6">
    <source>
        <dbReference type="ARBA" id="ARBA00022777"/>
    </source>
</evidence>
<accession>A0ABX2ICQ2</accession>
<keyword evidence="8" id="KW-0902">Two-component regulatory system</keyword>
<feature type="chain" id="PRO_5046090026" description="histidine kinase" evidence="10">
    <location>
        <begin position="22"/>
        <end position="673"/>
    </location>
</feature>
<keyword evidence="9" id="KW-0812">Transmembrane</keyword>
<feature type="transmembrane region" description="Helical" evidence="9">
    <location>
        <begin position="201"/>
        <end position="219"/>
    </location>
</feature>
<feature type="transmembrane region" description="Helical" evidence="9">
    <location>
        <begin position="239"/>
        <end position="257"/>
    </location>
</feature>
<feature type="transmembrane region" description="Helical" evidence="9">
    <location>
        <begin position="294"/>
        <end position="313"/>
    </location>
</feature>
<dbReference type="PROSITE" id="PS50109">
    <property type="entry name" value="HIS_KIN"/>
    <property type="match status" value="1"/>
</dbReference>
<dbReference type="SUPFAM" id="SSF55874">
    <property type="entry name" value="ATPase domain of HSP90 chaperone/DNA topoisomerase II/histidine kinase"/>
    <property type="match status" value="1"/>
</dbReference>
<dbReference type="Gene3D" id="2.60.40.2380">
    <property type="match status" value="1"/>
</dbReference>
<evidence type="ECO:0000256" key="1">
    <source>
        <dbReference type="ARBA" id="ARBA00000085"/>
    </source>
</evidence>
<evidence type="ECO:0000313" key="12">
    <source>
        <dbReference type="EMBL" id="NSL54284.1"/>
    </source>
</evidence>
<dbReference type="SMART" id="SM00387">
    <property type="entry name" value="HATPase_c"/>
    <property type="match status" value="1"/>
</dbReference>
<dbReference type="InterPro" id="IPR036097">
    <property type="entry name" value="HisK_dim/P_sf"/>
</dbReference>
<keyword evidence="5" id="KW-0547">Nucleotide-binding</keyword>
<dbReference type="InterPro" id="IPR003661">
    <property type="entry name" value="HisK_dim/P_dom"/>
</dbReference>
<dbReference type="CDD" id="cd00082">
    <property type="entry name" value="HisKA"/>
    <property type="match status" value="1"/>
</dbReference>